<protein>
    <submittedName>
        <fullName evidence="2">Uncharacterized protein</fullName>
    </submittedName>
</protein>
<gene>
    <name evidence="2" type="ORF">PGLA1383_LOCUS11420</name>
</gene>
<sequence>MTVSRRPLPVDPSLPRVLPVTFPGSHFVTAAAVVPGPSEEVPLAQSAKPKSWASSLVNLIAWCRWAMLSANILWVLLACFLLLGLLSNPRLLIKLNVRGLSNSGSLVVSAASEAVEELASEIFSFDRNSIVNAAAQPVPGGVNPIGGGLLVFLAYVMGSVPVGAMAH</sequence>
<evidence type="ECO:0000313" key="3">
    <source>
        <dbReference type="Proteomes" id="UP000654075"/>
    </source>
</evidence>
<keyword evidence="1" id="KW-0812">Transmembrane</keyword>
<keyword evidence="1" id="KW-1133">Transmembrane helix</keyword>
<organism evidence="2 3">
    <name type="scientific">Polarella glacialis</name>
    <name type="common">Dinoflagellate</name>
    <dbReference type="NCBI Taxonomy" id="89957"/>
    <lineage>
        <taxon>Eukaryota</taxon>
        <taxon>Sar</taxon>
        <taxon>Alveolata</taxon>
        <taxon>Dinophyceae</taxon>
        <taxon>Suessiales</taxon>
        <taxon>Suessiaceae</taxon>
        <taxon>Polarella</taxon>
    </lineage>
</organism>
<evidence type="ECO:0000313" key="2">
    <source>
        <dbReference type="EMBL" id="CAE8592796.1"/>
    </source>
</evidence>
<keyword evidence="3" id="KW-1185">Reference proteome</keyword>
<feature type="transmembrane region" description="Helical" evidence="1">
    <location>
        <begin position="65"/>
        <end position="86"/>
    </location>
</feature>
<proteinExistence type="predicted"/>
<dbReference type="EMBL" id="CAJNNV010005892">
    <property type="protein sequence ID" value="CAE8592796.1"/>
    <property type="molecule type" value="Genomic_DNA"/>
</dbReference>
<dbReference type="AlphaFoldDB" id="A0A813DVS0"/>
<reference evidence="2" key="1">
    <citation type="submission" date="2021-02" db="EMBL/GenBank/DDBJ databases">
        <authorList>
            <person name="Dougan E. K."/>
            <person name="Rhodes N."/>
            <person name="Thang M."/>
            <person name="Chan C."/>
        </authorList>
    </citation>
    <scope>NUCLEOTIDE SEQUENCE</scope>
</reference>
<dbReference type="Proteomes" id="UP000654075">
    <property type="component" value="Unassembled WGS sequence"/>
</dbReference>
<evidence type="ECO:0000256" key="1">
    <source>
        <dbReference type="SAM" id="Phobius"/>
    </source>
</evidence>
<keyword evidence="1" id="KW-0472">Membrane</keyword>
<accession>A0A813DVS0</accession>
<comment type="caution">
    <text evidence="2">The sequence shown here is derived from an EMBL/GenBank/DDBJ whole genome shotgun (WGS) entry which is preliminary data.</text>
</comment>
<name>A0A813DVS0_POLGL</name>